<evidence type="ECO:0000313" key="4">
    <source>
        <dbReference type="Proteomes" id="UP000186817"/>
    </source>
</evidence>
<proteinExistence type="predicted"/>
<gene>
    <name evidence="3" type="ORF">AK812_SmicGene20737</name>
</gene>
<evidence type="ECO:0000313" key="3">
    <source>
        <dbReference type="EMBL" id="OLP96996.1"/>
    </source>
</evidence>
<evidence type="ECO:0000256" key="1">
    <source>
        <dbReference type="SAM" id="MobiDB-lite"/>
    </source>
</evidence>
<keyword evidence="4" id="KW-1185">Reference proteome</keyword>
<name>A0A1Q9DP95_SYMMI</name>
<feature type="compositionally biased region" description="Basic residues" evidence="1">
    <location>
        <begin position="27"/>
        <end position="37"/>
    </location>
</feature>
<sequence>MVPSHKHLGLMLLLLLCGVGLAEAGKGYHRGGRPRHHHSDEKHGHYQHGRSREYAYLPRRGDSRPKSKDRRRRKGSKSRSSSAGRRTSKVEQPSPGYVEYKRQKQEAACQQERRLQAQAIAAVLEEREMHRQAANLAAVGQMQGVPPLPGAQGQAQAQVPMPGQALWQHAPGMSPNVGAGQQILVSPAALRVLQAELQHKVDLGSSPLSIDDLSSKLGTLKGSGKQLDAIINRYGNGEKDWRNIIHNVHTLTGASNYKMVKVDEQSFIIQGRRQKNRDLSVDVDQFSLQQKVARSLAGLED</sequence>
<evidence type="ECO:0000256" key="2">
    <source>
        <dbReference type="SAM" id="SignalP"/>
    </source>
</evidence>
<dbReference type="AlphaFoldDB" id="A0A1Q9DP95"/>
<comment type="caution">
    <text evidence="3">The sequence shown here is derived from an EMBL/GenBank/DDBJ whole genome shotgun (WGS) entry which is preliminary data.</text>
</comment>
<feature type="chain" id="PRO_5012096165" evidence="2">
    <location>
        <begin position="25"/>
        <end position="301"/>
    </location>
</feature>
<keyword evidence="2" id="KW-0732">Signal</keyword>
<accession>A0A1Q9DP95</accession>
<reference evidence="3 4" key="1">
    <citation type="submission" date="2016-02" db="EMBL/GenBank/DDBJ databases">
        <title>Genome analysis of coral dinoflagellate symbionts highlights evolutionary adaptations to a symbiotic lifestyle.</title>
        <authorList>
            <person name="Aranda M."/>
            <person name="Li Y."/>
            <person name="Liew Y.J."/>
            <person name="Baumgarten S."/>
            <person name="Simakov O."/>
            <person name="Wilson M."/>
            <person name="Piel J."/>
            <person name="Ashoor H."/>
            <person name="Bougouffa S."/>
            <person name="Bajic V.B."/>
            <person name="Ryu T."/>
            <person name="Ravasi T."/>
            <person name="Bayer T."/>
            <person name="Micklem G."/>
            <person name="Kim H."/>
            <person name="Bhak J."/>
            <person name="Lajeunesse T.C."/>
            <person name="Voolstra C.R."/>
        </authorList>
    </citation>
    <scope>NUCLEOTIDE SEQUENCE [LARGE SCALE GENOMIC DNA]</scope>
    <source>
        <strain evidence="3 4">CCMP2467</strain>
    </source>
</reference>
<dbReference type="EMBL" id="LSRX01000449">
    <property type="protein sequence ID" value="OLP96996.1"/>
    <property type="molecule type" value="Genomic_DNA"/>
</dbReference>
<protein>
    <submittedName>
        <fullName evidence="3">Uncharacterized protein</fullName>
    </submittedName>
</protein>
<feature type="region of interest" description="Disordered" evidence="1">
    <location>
        <begin position="27"/>
        <end position="104"/>
    </location>
</feature>
<feature type="compositionally biased region" description="Basic residues" evidence="1">
    <location>
        <begin position="67"/>
        <end position="77"/>
    </location>
</feature>
<dbReference type="Proteomes" id="UP000186817">
    <property type="component" value="Unassembled WGS sequence"/>
</dbReference>
<organism evidence="3 4">
    <name type="scientific">Symbiodinium microadriaticum</name>
    <name type="common">Dinoflagellate</name>
    <name type="synonym">Zooxanthella microadriatica</name>
    <dbReference type="NCBI Taxonomy" id="2951"/>
    <lineage>
        <taxon>Eukaryota</taxon>
        <taxon>Sar</taxon>
        <taxon>Alveolata</taxon>
        <taxon>Dinophyceae</taxon>
        <taxon>Suessiales</taxon>
        <taxon>Symbiodiniaceae</taxon>
        <taxon>Symbiodinium</taxon>
    </lineage>
</organism>
<feature type="signal peptide" evidence="2">
    <location>
        <begin position="1"/>
        <end position="24"/>
    </location>
</feature>
<dbReference type="OrthoDB" id="10602707at2759"/>